<dbReference type="WBParaSite" id="SBAD_0000370601-mRNA-1">
    <property type="protein sequence ID" value="SBAD_0000370601-mRNA-1"/>
    <property type="gene ID" value="SBAD_0000370601"/>
</dbReference>
<name>A0A183IIU9_9BILA</name>
<reference evidence="2 3" key="2">
    <citation type="submission" date="2018-11" db="EMBL/GenBank/DDBJ databases">
        <authorList>
            <consortium name="Pathogen Informatics"/>
        </authorList>
    </citation>
    <scope>NUCLEOTIDE SEQUENCE [LARGE SCALE GENOMIC DNA]</scope>
</reference>
<evidence type="ECO:0000313" key="4">
    <source>
        <dbReference type="WBParaSite" id="SBAD_0000370601-mRNA-1"/>
    </source>
</evidence>
<organism evidence="4">
    <name type="scientific">Soboliphyme baturini</name>
    <dbReference type="NCBI Taxonomy" id="241478"/>
    <lineage>
        <taxon>Eukaryota</taxon>
        <taxon>Metazoa</taxon>
        <taxon>Ecdysozoa</taxon>
        <taxon>Nematoda</taxon>
        <taxon>Enoplea</taxon>
        <taxon>Dorylaimia</taxon>
        <taxon>Dioctophymatida</taxon>
        <taxon>Dioctophymatoidea</taxon>
        <taxon>Soboliphymatidae</taxon>
        <taxon>Soboliphyme</taxon>
    </lineage>
</organism>
<proteinExistence type="predicted"/>
<evidence type="ECO:0000313" key="3">
    <source>
        <dbReference type="Proteomes" id="UP000270296"/>
    </source>
</evidence>
<dbReference type="AlphaFoldDB" id="A0A183IIU9"/>
<feature type="region of interest" description="Disordered" evidence="1">
    <location>
        <begin position="17"/>
        <end position="81"/>
    </location>
</feature>
<keyword evidence="3" id="KW-1185">Reference proteome</keyword>
<dbReference type="Proteomes" id="UP000270296">
    <property type="component" value="Unassembled WGS sequence"/>
</dbReference>
<dbReference type="EMBL" id="UZAM01007805">
    <property type="protein sequence ID" value="VDP01517.1"/>
    <property type="molecule type" value="Genomic_DNA"/>
</dbReference>
<evidence type="ECO:0000256" key="1">
    <source>
        <dbReference type="SAM" id="MobiDB-lite"/>
    </source>
</evidence>
<reference evidence="4" key="1">
    <citation type="submission" date="2016-06" db="UniProtKB">
        <authorList>
            <consortium name="WormBaseParasite"/>
        </authorList>
    </citation>
    <scope>IDENTIFICATION</scope>
</reference>
<protein>
    <submittedName>
        <fullName evidence="4">Transposase</fullName>
    </submittedName>
</protein>
<gene>
    <name evidence="2" type="ORF">SBAD_LOCUS3545</name>
</gene>
<sequence>MGVSRAAYIWSMGMRDGEMRWPGRTSTASRAACTRDPARRITATTGHPVRRDPADGLSNGNDPDEQPQPAVGSRQAAQPLI</sequence>
<evidence type="ECO:0000313" key="2">
    <source>
        <dbReference type="EMBL" id="VDP01517.1"/>
    </source>
</evidence>
<accession>A0A183IIU9</accession>